<dbReference type="GO" id="GO:0010497">
    <property type="term" value="P:plasmodesmata-mediated intercellular transport"/>
    <property type="evidence" value="ECO:0007669"/>
    <property type="project" value="InterPro"/>
</dbReference>
<dbReference type="AlphaFoldDB" id="A0A8B7C064"/>
<protein>
    <submittedName>
        <fullName evidence="4">Protein MICROTUBULE BINDING PROTEIN 2C-like</fullName>
    </submittedName>
</protein>
<feature type="coiled-coil region" evidence="1">
    <location>
        <begin position="141"/>
        <end position="244"/>
    </location>
</feature>
<reference evidence="4" key="2">
    <citation type="submission" date="2025-08" db="UniProtKB">
        <authorList>
            <consortium name="RefSeq"/>
        </authorList>
    </citation>
    <scope>IDENTIFICATION</scope>
    <source>
        <tissue evidence="4">Young leaves</tissue>
    </source>
</reference>
<evidence type="ECO:0000256" key="2">
    <source>
        <dbReference type="SAM" id="MobiDB-lite"/>
    </source>
</evidence>
<dbReference type="InterPro" id="IPR040289">
    <property type="entry name" value="MBP2C"/>
</dbReference>
<dbReference type="Proteomes" id="UP000228380">
    <property type="component" value="Chromosome 1"/>
</dbReference>
<reference evidence="3" key="1">
    <citation type="journal article" date="2019" name="Nat. Commun.">
        <title>Genome-wide association mapping of date palm fruit traits.</title>
        <authorList>
            <person name="Hazzouri K.M."/>
            <person name="Gros-Balthazard M."/>
            <person name="Flowers J.M."/>
            <person name="Copetti D."/>
            <person name="Lemansour A."/>
            <person name="Lebrun M."/>
            <person name="Masmoudi K."/>
            <person name="Ferrand S."/>
            <person name="Dhar M.I."/>
            <person name="Fresquez Z.A."/>
            <person name="Rosas U."/>
            <person name="Zhang J."/>
            <person name="Talag J."/>
            <person name="Lee S."/>
            <person name="Kudrna D."/>
            <person name="Powell R.F."/>
            <person name="Leitch I.J."/>
            <person name="Krueger R.R."/>
            <person name="Wing R.A."/>
            <person name="Amiri K.M.A."/>
            <person name="Purugganan M.D."/>
        </authorList>
    </citation>
    <scope>NUCLEOTIDE SEQUENCE [LARGE SCALE GENOMIC DNA]</scope>
    <source>
        <strain evidence="3">cv. Khalas</strain>
    </source>
</reference>
<proteinExistence type="predicted"/>
<dbReference type="KEGG" id="pda:103706554"/>
<evidence type="ECO:0000256" key="1">
    <source>
        <dbReference type="SAM" id="Coils"/>
    </source>
</evidence>
<keyword evidence="1" id="KW-0175">Coiled coil</keyword>
<dbReference type="PANTHER" id="PTHR35502">
    <property type="entry name" value="PROTEIN MICROTUBULE BINDING PROTEIN 2C"/>
    <property type="match status" value="1"/>
</dbReference>
<dbReference type="GeneID" id="103706554"/>
<dbReference type="RefSeq" id="XP_008788909.1">
    <property type="nucleotide sequence ID" value="XM_008790687.3"/>
</dbReference>
<dbReference type="GO" id="GO:0008017">
    <property type="term" value="F:microtubule binding"/>
    <property type="evidence" value="ECO:0007669"/>
    <property type="project" value="InterPro"/>
</dbReference>
<sequence length="336" mass="37183">MLQRSQKQRSFPDPPDHGSPAIAGGRRHSPPSPPHSILPPSSAGATSGDGGNVDKVLFKNLVEMVPLVESLMDRRAKSSFTRRASMVYTAAPSQPKKNAELRGGKTAQSISAKKRRDRAENFQRDDTVDDISFFSSRALTAENVQKEREELTMLREQVNELHKKLLEKDEELKSAENSINQMNAANATLDELRRQVAEKDSMIRSTNSQLYNAKIMLADKQAALEKLNWEARMSNRKVEELQGNAVSMDLEIAALVQLFEKLTKNDSAAYPDDSIAAAFDFEPLPPTENIDEIQIEKMEEARAAYVAAVAAAKESPTDDSLAAAAEARLRLRAFVC</sequence>
<feature type="region of interest" description="Disordered" evidence="2">
    <location>
        <begin position="1"/>
        <end position="50"/>
    </location>
</feature>
<dbReference type="PANTHER" id="PTHR35502:SF2">
    <property type="entry name" value="PROTEIN MICROTUBULE BINDING PROTEIN 2C"/>
    <property type="match status" value="1"/>
</dbReference>
<feature type="region of interest" description="Disordered" evidence="2">
    <location>
        <begin position="91"/>
        <end position="122"/>
    </location>
</feature>
<organism evidence="3 4">
    <name type="scientific">Phoenix dactylifera</name>
    <name type="common">Date palm</name>
    <dbReference type="NCBI Taxonomy" id="42345"/>
    <lineage>
        <taxon>Eukaryota</taxon>
        <taxon>Viridiplantae</taxon>
        <taxon>Streptophyta</taxon>
        <taxon>Embryophyta</taxon>
        <taxon>Tracheophyta</taxon>
        <taxon>Spermatophyta</taxon>
        <taxon>Magnoliopsida</taxon>
        <taxon>Liliopsida</taxon>
        <taxon>Arecaceae</taxon>
        <taxon>Coryphoideae</taxon>
        <taxon>Phoeniceae</taxon>
        <taxon>Phoenix</taxon>
    </lineage>
</organism>
<evidence type="ECO:0000313" key="4">
    <source>
        <dbReference type="RefSeq" id="XP_008788909.1"/>
    </source>
</evidence>
<evidence type="ECO:0000313" key="3">
    <source>
        <dbReference type="Proteomes" id="UP000228380"/>
    </source>
</evidence>
<accession>A0A8B7C064</accession>
<dbReference type="OrthoDB" id="1915670at2759"/>
<keyword evidence="3" id="KW-1185">Reference proteome</keyword>
<gene>
    <name evidence="4" type="primary">LOC103706554</name>
</gene>
<name>A0A8B7C064_PHODC</name>